<keyword evidence="6" id="KW-1185">Reference proteome</keyword>
<keyword evidence="4" id="KW-0472">Membrane</keyword>
<protein>
    <submittedName>
        <fullName evidence="5">Ankyrin repeats containing protein</fullName>
    </submittedName>
</protein>
<dbReference type="Pfam" id="PF12796">
    <property type="entry name" value="Ank_2"/>
    <property type="match status" value="4"/>
</dbReference>
<feature type="repeat" description="ANK" evidence="3">
    <location>
        <begin position="182"/>
        <end position="214"/>
    </location>
</feature>
<dbReference type="AlphaFoldDB" id="V6DFB4"/>
<dbReference type="PROSITE" id="PS50088">
    <property type="entry name" value="ANK_REPEAT"/>
    <property type="match status" value="4"/>
</dbReference>
<feature type="transmembrane region" description="Helical" evidence="4">
    <location>
        <begin position="12"/>
        <end position="31"/>
    </location>
</feature>
<dbReference type="EMBL" id="HG793133">
    <property type="protein sequence ID" value="CDK30244.1"/>
    <property type="molecule type" value="Genomic_DNA"/>
</dbReference>
<dbReference type="PROSITE" id="PS50297">
    <property type="entry name" value="ANK_REP_REGION"/>
    <property type="match status" value="3"/>
</dbReference>
<keyword evidence="4" id="KW-0812">Transmembrane</keyword>
<feature type="repeat" description="ANK" evidence="3">
    <location>
        <begin position="308"/>
        <end position="340"/>
    </location>
</feature>
<feature type="transmembrane region" description="Helical" evidence="4">
    <location>
        <begin position="663"/>
        <end position="680"/>
    </location>
</feature>
<dbReference type="HOGENOM" id="CLU_338809_0_0_7"/>
<dbReference type="PANTHER" id="PTHR24198:SF165">
    <property type="entry name" value="ANKYRIN REPEAT-CONTAINING PROTEIN-RELATED"/>
    <property type="match status" value="1"/>
</dbReference>
<keyword evidence="2 3" id="KW-0040">ANK repeat</keyword>
<feature type="repeat" description="ANK" evidence="3">
    <location>
        <begin position="215"/>
        <end position="247"/>
    </location>
</feature>
<evidence type="ECO:0000256" key="4">
    <source>
        <dbReference type="SAM" id="Phobius"/>
    </source>
</evidence>
<dbReference type="eggNOG" id="COG0666">
    <property type="taxonomic scope" value="Bacteria"/>
</dbReference>
<feature type="repeat" description="ANK" evidence="3">
    <location>
        <begin position="376"/>
        <end position="399"/>
    </location>
</feature>
<evidence type="ECO:0000256" key="3">
    <source>
        <dbReference type="PROSITE-ProRule" id="PRU00023"/>
    </source>
</evidence>
<dbReference type="STRING" id="673862.BABL1_gene_939"/>
<name>V6DFB4_9BACT</name>
<dbReference type="InterPro" id="IPR002110">
    <property type="entry name" value="Ankyrin_rpt"/>
</dbReference>
<dbReference type="SMART" id="SM00248">
    <property type="entry name" value="ANK"/>
    <property type="match status" value="11"/>
</dbReference>
<dbReference type="Proteomes" id="UP000018769">
    <property type="component" value="Chromosome I"/>
</dbReference>
<evidence type="ECO:0000313" key="6">
    <source>
        <dbReference type="Proteomes" id="UP000018769"/>
    </source>
</evidence>
<dbReference type="PANTHER" id="PTHR24198">
    <property type="entry name" value="ANKYRIN REPEAT AND PROTEIN KINASE DOMAIN-CONTAINING PROTEIN"/>
    <property type="match status" value="1"/>
</dbReference>
<sequence>MTKFILNTERLYLKIISCLLFIAFNNIILSMQSQLICSNNFRIKIGEDLYKIVSRDDSGEYTSYLVDADGNEIVDKSYFSSLPSEIKLIIIKKVIEYIIDNNTENFLPLINNFIKSISRLNTVTRNFIEYFKLDLIKFIKDYSKWYISTQKLKVALGNVIYQPDLIRSLIIDGAAINTRNSVGENALMIALRHNDEQLAQMILEYKPDINVKDKYNRSPLIIASKKKYWDVVRMLIAQGTDVHHQDYKGNNALNYVLKAGNLSIRELLLLNNVQHNVDSIFTEVRLGNSELIKKLLDQGLDVNLQNNLQDTLLMQAIKSDSKEIFNLLLKAGADINIKNNRSKTAFCIALETSNRFEYVKTLLKLGIDINSAIDNSGRTPLMIAIERNDEDLIKLLLRHKDIDIDVIDNNGKSALAYTLNANMSFAAKLKIVNLLLGKKPNLNIQDLWGQSLLFLAISNRGYLPIIKALLDYMADINVRNEFGIPLLIRAVSYKDIELIKLLLTYNRLDVNATDNNGETALMHAYKTDYCLSNLSDQEKEIIKLLLNRNPNLNAQDNQGCTLLIKNFNSNLIDLILKQENIDVNIQDDQGKTALIHACILSDLKAIKKLFLYKDINIYIKDKSGKTAFDYLKSNLKKWTLSTLSSIKDDVKCRFSNLNKKQQQALIGGSLFLIGSTVYIIKKRKNNKTRDKQVKSKTNCQYLKNSTQSNFSGKS</sequence>
<dbReference type="InterPro" id="IPR036770">
    <property type="entry name" value="Ankyrin_rpt-contain_sf"/>
</dbReference>
<evidence type="ECO:0000256" key="1">
    <source>
        <dbReference type="ARBA" id="ARBA00022737"/>
    </source>
</evidence>
<evidence type="ECO:0000256" key="2">
    <source>
        <dbReference type="ARBA" id="ARBA00023043"/>
    </source>
</evidence>
<dbReference type="KEGG" id="dpb:BABL1_gene_939"/>
<dbReference type="Gene3D" id="1.25.40.20">
    <property type="entry name" value="Ankyrin repeat-containing domain"/>
    <property type="match status" value="5"/>
</dbReference>
<evidence type="ECO:0000313" key="5">
    <source>
        <dbReference type="EMBL" id="CDK30244.1"/>
    </source>
</evidence>
<accession>V6DFB4</accession>
<dbReference type="OrthoDB" id="9772065at2"/>
<dbReference type="SUPFAM" id="SSF48403">
    <property type="entry name" value="Ankyrin repeat"/>
    <property type="match status" value="2"/>
</dbReference>
<keyword evidence="1" id="KW-0677">Repeat</keyword>
<keyword evidence="4" id="KW-1133">Transmembrane helix</keyword>
<gene>
    <name evidence="5" type="primary">ankX_9</name>
    <name evidence="5" type="ORF">BABL1_gene_939</name>
</gene>
<reference evidence="5 6" key="1">
    <citation type="journal article" date="2015" name="Biol. Direct">
        <title>Babela massiliensis, a representative of a widespread bacterial phylum with unusual adaptations to parasitism in amoebae.</title>
        <authorList>
            <person name="Pagnier I."/>
            <person name="Yutin N."/>
            <person name="Croce O."/>
            <person name="Makarova K.S."/>
            <person name="Wolf Y.I."/>
            <person name="Benamar S."/>
            <person name="Raoult D."/>
            <person name="Koonin E.V."/>
            <person name="La Scola B."/>
        </authorList>
    </citation>
    <scope>NUCLEOTIDE SEQUENCE [LARGE SCALE GENOMIC DNA]</scope>
    <source>
        <strain evidence="6">BABL1</strain>
    </source>
</reference>
<proteinExistence type="predicted"/>
<organism evidence="5 6">
    <name type="scientific">Candidatus Babela massiliensis</name>
    <dbReference type="NCBI Taxonomy" id="673862"/>
    <lineage>
        <taxon>Bacteria</taxon>
        <taxon>Candidatus Babelota</taxon>
        <taxon>Candidatus Babeliae</taxon>
        <taxon>Candidatus Babeliales</taxon>
        <taxon>Candidatus Babeliaceae</taxon>
        <taxon>Candidatus Babela</taxon>
    </lineage>
</organism>